<evidence type="ECO:0000256" key="3">
    <source>
        <dbReference type="ARBA" id="ARBA00023163"/>
    </source>
</evidence>
<dbReference type="Proteomes" id="UP001645859">
    <property type="component" value="Unassembled WGS sequence"/>
</dbReference>
<proteinExistence type="predicted"/>
<dbReference type="Pfam" id="PF01380">
    <property type="entry name" value="SIS"/>
    <property type="match status" value="1"/>
</dbReference>
<organism evidence="6 7">
    <name type="scientific">Leucobacter chromiireducens subsp. solipictus</name>
    <dbReference type="NCBI Taxonomy" id="398235"/>
    <lineage>
        <taxon>Bacteria</taxon>
        <taxon>Bacillati</taxon>
        <taxon>Actinomycetota</taxon>
        <taxon>Actinomycetes</taxon>
        <taxon>Micrococcales</taxon>
        <taxon>Microbacteriaceae</taxon>
        <taxon>Leucobacter</taxon>
    </lineage>
</organism>
<dbReference type="SUPFAM" id="SSF53697">
    <property type="entry name" value="SIS domain"/>
    <property type="match status" value="1"/>
</dbReference>
<protein>
    <submittedName>
        <fullName evidence="6">MurR/RpiR family transcriptional regulator</fullName>
    </submittedName>
</protein>
<dbReference type="PROSITE" id="PS51071">
    <property type="entry name" value="HTH_RPIR"/>
    <property type="match status" value="1"/>
</dbReference>
<dbReference type="PANTHER" id="PTHR30514">
    <property type="entry name" value="GLUCOKINASE"/>
    <property type="match status" value="1"/>
</dbReference>
<dbReference type="CDD" id="cd05013">
    <property type="entry name" value="SIS_RpiR"/>
    <property type="match status" value="1"/>
</dbReference>
<evidence type="ECO:0000313" key="7">
    <source>
        <dbReference type="Proteomes" id="UP001645859"/>
    </source>
</evidence>
<evidence type="ECO:0000256" key="2">
    <source>
        <dbReference type="ARBA" id="ARBA00023125"/>
    </source>
</evidence>
<dbReference type="InterPro" id="IPR009057">
    <property type="entry name" value="Homeodomain-like_sf"/>
</dbReference>
<keyword evidence="2" id="KW-0238">DNA-binding</keyword>
<dbReference type="PROSITE" id="PS51464">
    <property type="entry name" value="SIS"/>
    <property type="match status" value="1"/>
</dbReference>
<dbReference type="InterPro" id="IPR047640">
    <property type="entry name" value="RpiR-like"/>
</dbReference>
<dbReference type="Gene3D" id="3.40.50.10490">
    <property type="entry name" value="Glucose-6-phosphate isomerase like protein, domain 1"/>
    <property type="match status" value="1"/>
</dbReference>
<gene>
    <name evidence="6" type="ORF">D3230_11340</name>
</gene>
<keyword evidence="1" id="KW-0805">Transcription regulation</keyword>
<dbReference type="InterPro" id="IPR000281">
    <property type="entry name" value="HTH_RpiR"/>
</dbReference>
<dbReference type="PANTHER" id="PTHR30514:SF18">
    <property type="entry name" value="RPIR-FAMILY TRANSCRIPTIONAL REGULATOR"/>
    <property type="match status" value="1"/>
</dbReference>
<dbReference type="EMBL" id="QYAC01000005">
    <property type="protein sequence ID" value="MBL3679873.1"/>
    <property type="molecule type" value="Genomic_DNA"/>
</dbReference>
<evidence type="ECO:0000313" key="6">
    <source>
        <dbReference type="EMBL" id="MBL3679873.1"/>
    </source>
</evidence>
<sequence>MGRAHMNAKKSSLAEALKLSLDVMSPSEKKVARALIADYPVAGLEPVAKLADRASVSAPTVLRMLARVGIQSYPQMQEMLREEISERTTSPIDQYELRSEHTDVHTTATAREVFVRGLSSSFGAMPVSEFDRIIELLADPKRRIWAVGGRYSGLLAEYLTQHLRLLRADVHFVGRAESDKSLALLDMGQRDVLIALDYRRYQEATVTFVARAKERRATTVLLTDPWLSPAAKHADYLISSGVEAPSPFDSLVPSLALIETIVAGVVERLGDEPLGRIQAFDAWE</sequence>
<dbReference type="InterPro" id="IPR036388">
    <property type="entry name" value="WH-like_DNA-bd_sf"/>
</dbReference>
<keyword evidence="7" id="KW-1185">Reference proteome</keyword>
<dbReference type="InterPro" id="IPR001347">
    <property type="entry name" value="SIS_dom"/>
</dbReference>
<evidence type="ECO:0000259" key="5">
    <source>
        <dbReference type="PROSITE" id="PS51464"/>
    </source>
</evidence>
<feature type="domain" description="HTH rpiR-type" evidence="4">
    <location>
        <begin position="11"/>
        <end position="87"/>
    </location>
</feature>
<evidence type="ECO:0000256" key="1">
    <source>
        <dbReference type="ARBA" id="ARBA00023015"/>
    </source>
</evidence>
<evidence type="ECO:0000259" key="4">
    <source>
        <dbReference type="PROSITE" id="PS51071"/>
    </source>
</evidence>
<name>A0ABS1SH41_9MICO</name>
<dbReference type="InterPro" id="IPR046348">
    <property type="entry name" value="SIS_dom_sf"/>
</dbReference>
<reference evidence="6 7" key="1">
    <citation type="submission" date="2018-09" db="EMBL/GenBank/DDBJ databases">
        <title>Comparative genomics of Leucobacter spp.</title>
        <authorList>
            <person name="Reis A.C."/>
            <person name="Kolvenbach B.A."/>
            <person name="Corvini P.F.X."/>
            <person name="Nunes O.C."/>
        </authorList>
    </citation>
    <scope>NUCLEOTIDE SEQUENCE [LARGE SCALE GENOMIC DNA]</scope>
    <source>
        <strain evidence="6 7">TAN 31504</strain>
    </source>
</reference>
<keyword evidence="3" id="KW-0804">Transcription</keyword>
<feature type="domain" description="SIS" evidence="5">
    <location>
        <begin position="133"/>
        <end position="271"/>
    </location>
</feature>
<accession>A0ABS1SH41</accession>
<dbReference type="SUPFAM" id="SSF46689">
    <property type="entry name" value="Homeodomain-like"/>
    <property type="match status" value="1"/>
</dbReference>
<comment type="caution">
    <text evidence="6">The sequence shown here is derived from an EMBL/GenBank/DDBJ whole genome shotgun (WGS) entry which is preliminary data.</text>
</comment>
<dbReference type="InterPro" id="IPR035472">
    <property type="entry name" value="RpiR-like_SIS"/>
</dbReference>
<dbReference type="Gene3D" id="1.10.10.10">
    <property type="entry name" value="Winged helix-like DNA-binding domain superfamily/Winged helix DNA-binding domain"/>
    <property type="match status" value="1"/>
</dbReference>